<gene>
    <name evidence="2" type="ORF">TWF102_007552</name>
</gene>
<comment type="caution">
    <text evidence="2">The sequence shown here is derived from an EMBL/GenBank/DDBJ whole genome shotgun (WGS) entry which is preliminary data.</text>
</comment>
<evidence type="ECO:0000313" key="2">
    <source>
        <dbReference type="EMBL" id="KAF3094434.1"/>
    </source>
</evidence>
<protein>
    <submittedName>
        <fullName evidence="2">Uncharacterized protein</fullName>
    </submittedName>
</protein>
<evidence type="ECO:0000313" key="3">
    <source>
        <dbReference type="Proteomes" id="UP000475325"/>
    </source>
</evidence>
<keyword evidence="1" id="KW-1133">Transmembrane helix</keyword>
<accession>A0A7C8J4P9</accession>
<sequence length="121" mass="13931">MCVMFFFLLLSWGYVIDPFTSIFRVLCDLREEMAAVPLTCKLILTVLSFFIILFFFFSFRIGPGVLLKEKVPSLTPDKKSDDESIIGPRSIPRLGAGYRDFFREECEVPSGRSLEDRIAKY</sequence>
<proteinExistence type="predicted"/>
<reference evidence="2 3" key="1">
    <citation type="submission" date="2019-06" db="EMBL/GenBank/DDBJ databases">
        <authorList>
            <person name="Palmer J.M."/>
        </authorList>
    </citation>
    <scope>NUCLEOTIDE SEQUENCE [LARGE SCALE GENOMIC DNA]</scope>
    <source>
        <strain evidence="2 3">TWF102</strain>
    </source>
</reference>
<dbReference type="AlphaFoldDB" id="A0A7C8J4P9"/>
<keyword evidence="1" id="KW-0812">Transmembrane</keyword>
<feature type="transmembrane region" description="Helical" evidence="1">
    <location>
        <begin position="42"/>
        <end position="61"/>
    </location>
</feature>
<keyword evidence="1" id="KW-0472">Membrane</keyword>
<name>A0A7C8J4P9_ORBOL</name>
<dbReference type="EMBL" id="WIQW01000044">
    <property type="protein sequence ID" value="KAF3094434.1"/>
    <property type="molecule type" value="Genomic_DNA"/>
</dbReference>
<evidence type="ECO:0000256" key="1">
    <source>
        <dbReference type="SAM" id="Phobius"/>
    </source>
</evidence>
<organism evidence="2 3">
    <name type="scientific">Orbilia oligospora</name>
    <name type="common">Nematode-trapping fungus</name>
    <name type="synonym">Arthrobotrys oligospora</name>
    <dbReference type="NCBI Taxonomy" id="2813651"/>
    <lineage>
        <taxon>Eukaryota</taxon>
        <taxon>Fungi</taxon>
        <taxon>Dikarya</taxon>
        <taxon>Ascomycota</taxon>
        <taxon>Pezizomycotina</taxon>
        <taxon>Orbiliomycetes</taxon>
        <taxon>Orbiliales</taxon>
        <taxon>Orbiliaceae</taxon>
        <taxon>Orbilia</taxon>
    </lineage>
</organism>
<dbReference type="Proteomes" id="UP000475325">
    <property type="component" value="Unassembled WGS sequence"/>
</dbReference>